<proteinExistence type="predicted"/>
<keyword evidence="3" id="KW-1185">Reference proteome</keyword>
<gene>
    <name evidence="2" type="ORF">ALECFALPRED_002304</name>
</gene>
<accession>A0A8H3FEJ4</accession>
<reference evidence="2" key="1">
    <citation type="submission" date="2021-03" db="EMBL/GenBank/DDBJ databases">
        <authorList>
            <person name="Tagirdzhanova G."/>
        </authorList>
    </citation>
    <scope>NUCLEOTIDE SEQUENCE</scope>
</reference>
<evidence type="ECO:0000259" key="1">
    <source>
        <dbReference type="PROSITE" id="PS51186"/>
    </source>
</evidence>
<dbReference type="AlphaFoldDB" id="A0A8H3FEJ4"/>
<name>A0A8H3FEJ4_9LECA</name>
<comment type="caution">
    <text evidence="2">The sequence shown here is derived from an EMBL/GenBank/DDBJ whole genome shotgun (WGS) entry which is preliminary data.</text>
</comment>
<dbReference type="PANTHER" id="PTHR42791">
    <property type="entry name" value="GNAT FAMILY ACETYLTRANSFERASE"/>
    <property type="match status" value="1"/>
</dbReference>
<dbReference type="Proteomes" id="UP000664203">
    <property type="component" value="Unassembled WGS sequence"/>
</dbReference>
<dbReference type="SUPFAM" id="SSF55729">
    <property type="entry name" value="Acyl-CoA N-acyltransferases (Nat)"/>
    <property type="match status" value="1"/>
</dbReference>
<dbReference type="InterPro" id="IPR052523">
    <property type="entry name" value="Trichothecene_AcTrans"/>
</dbReference>
<dbReference type="InterPro" id="IPR016181">
    <property type="entry name" value="Acyl_CoA_acyltransferase"/>
</dbReference>
<sequence>MGLQLLPLTVEDFSAITNHANIFEPGDDLVGPPVPVCWPLSTREEAQTRLRVHMEKQSERYTKDPSINYLKVVDDSGSVVSVARWHWYPKGYSYEKESHWETYPEASLSEPWAKQFNIPLNNFILGSRDAARSSWIGKDRPCWILMHLVTRPSQRGKGTARLLVQWGIEQAEKNRAPAYLEAGVMGRPIYEKMGFRQVGELMELDLRPFGVETTFVMAKMAYMPSRGEKSLNQDSDNL</sequence>
<evidence type="ECO:0000313" key="2">
    <source>
        <dbReference type="EMBL" id="CAF9923119.1"/>
    </source>
</evidence>
<dbReference type="PROSITE" id="PS51186">
    <property type="entry name" value="GNAT"/>
    <property type="match status" value="1"/>
</dbReference>
<dbReference type="Gene3D" id="3.40.630.30">
    <property type="match status" value="1"/>
</dbReference>
<dbReference type="EMBL" id="CAJPDR010000165">
    <property type="protein sequence ID" value="CAF9923119.1"/>
    <property type="molecule type" value="Genomic_DNA"/>
</dbReference>
<feature type="domain" description="N-acetyltransferase" evidence="1">
    <location>
        <begin position="78"/>
        <end position="222"/>
    </location>
</feature>
<dbReference type="OrthoDB" id="410198at2759"/>
<dbReference type="PANTHER" id="PTHR42791:SF14">
    <property type="entry name" value="N-ACETYLTRANSFERASE DOMAIN-CONTAINING PROTEIN"/>
    <property type="match status" value="1"/>
</dbReference>
<protein>
    <recommendedName>
        <fullName evidence="1">N-acetyltransferase domain-containing protein</fullName>
    </recommendedName>
</protein>
<dbReference type="Pfam" id="PF13673">
    <property type="entry name" value="Acetyltransf_10"/>
    <property type="match status" value="1"/>
</dbReference>
<dbReference type="InterPro" id="IPR000182">
    <property type="entry name" value="GNAT_dom"/>
</dbReference>
<dbReference type="GO" id="GO:0016747">
    <property type="term" value="F:acyltransferase activity, transferring groups other than amino-acyl groups"/>
    <property type="evidence" value="ECO:0007669"/>
    <property type="project" value="InterPro"/>
</dbReference>
<organism evidence="2 3">
    <name type="scientific">Alectoria fallacina</name>
    <dbReference type="NCBI Taxonomy" id="1903189"/>
    <lineage>
        <taxon>Eukaryota</taxon>
        <taxon>Fungi</taxon>
        <taxon>Dikarya</taxon>
        <taxon>Ascomycota</taxon>
        <taxon>Pezizomycotina</taxon>
        <taxon>Lecanoromycetes</taxon>
        <taxon>OSLEUM clade</taxon>
        <taxon>Lecanoromycetidae</taxon>
        <taxon>Lecanorales</taxon>
        <taxon>Lecanorineae</taxon>
        <taxon>Parmeliaceae</taxon>
        <taxon>Alectoria</taxon>
    </lineage>
</organism>
<evidence type="ECO:0000313" key="3">
    <source>
        <dbReference type="Proteomes" id="UP000664203"/>
    </source>
</evidence>